<sequence length="1370" mass="150846">KLRELRAEGEKLQGEQPERAPEIREGLAGLEAEWDALRRCHRSREESLGQARRLQGFLRDLAALQAWLSRTRAAAGSEDVPASLAEAEGSLRQHESLRTEISHYGADYRSARSAGREVTRGQTDPQSLSLLQRLEALDADWEELGRVWEKRQRLLAQAVAFHVFLRDAKQVEGTLGKQEHTLAHTEMPGTVPGAEAAVRRLEEFLAALDTGAERVRALTDTGRKLLDEGGVHAEKVRETVESVESRHQKIRESAQELLGRLRDNWELQKFLQDGQELTLWLNEKLPVARDVSYEGTRDLQGKWQKHQAFAAELAANRGWLEALEKDGEQLARARPALAGQVTAPRQELRALWAQVEAAAAAKGRGLAEAARAESCAQACAGLRSWLAGVCAQLRSGHCGQDLTSVGVLLTRHQLLETQAALREQEVGALRAQAGGLSPGHPRSAGVQEQVRDLEQQFRELREPLQERGRSLAAARELHQFRRDLEDELLWVQERQALAVSTDHGKDLPSVQLLLQKNETLQKELQGRERRVTELLERGVPGSGVPGSGVPGGVPALREAWRELRAQAARRQRSLEAALAAQRFLRDAAAAEAWLGERELHMLAQDKAKDEPGAQAMLSRHLGLEQELRDYGGTVELLAEQGRAMAASGHPDGERLRARAAQVQRLYAGLCHLAGERRATLQGHHRLCQLRRDLDDLEQWISEREVVAASRELGQDFEHVTLLRDKFREFSRDTGGLGQERVDAANAAAAALIAGGHPERAAVAQWQAGLNEAWAELLELVATRAQELAAAHDLQRFRRDARQVLAQLRDKARQVPEELGRDLRAAEGLERQHRAFEHDVQALSAQVTAVQEAAGRLAAAYAGPRAEELRAQEGAVAAAWAELRGRCQRRRRLLGDTVEQFRFLRAARDLRLWMDGMQLQLQARERPRDVTAAELLIQQHQGLRAELEAREGSFGACVAAATVLLQRGHHDADKLSQELQELQERRRDIGERWQDKLEWLQTGEMLEVLVFGRDAATAEAWLASREPLARAPELGSSLAEAETLLKRHQSFQKAAAAWDERFAALSRLTTLEEKERRRRQEEEEAARKLQPPEPPPAQDEVGGTPPVGVTPCVPPLPRAPTPQSRPAEAPALNGIRPDGAAGQVTPKTPPKCGGGRPQTPLGDPPPLTPVPLFLPQVPNGAQEGGPSPGGVAATLPPRPPPPPETLEGGLCRKQELEAPGKRATNRSWQSLYCVLRGGTLSVFKDARGAGAGVPYHGEPPTPLRGARCHPATAYRKRKHVFRLGLSDGKEFLFQAKDEADMALWLRGIEAAAGAALGPGVPREGSGVPGGPPKGMSRALSLPPVPPPAEGAPRPREPKEREKRFSFFKKNK</sequence>
<dbReference type="GO" id="GO:0005543">
    <property type="term" value="F:phospholipid binding"/>
    <property type="evidence" value="ECO:0007669"/>
    <property type="project" value="InterPro"/>
</dbReference>
<dbReference type="SMART" id="SM00150">
    <property type="entry name" value="SPEC"/>
    <property type="match status" value="10"/>
</dbReference>
<reference evidence="11" key="1">
    <citation type="submission" date="2019-10" db="EMBL/GenBank/DDBJ databases">
        <title>Corvus moneduloides (New Caledonian crow) genome, bCorMon1, primary haplotype.</title>
        <authorList>
            <person name="Rutz C."/>
            <person name="Fungtammasan C."/>
            <person name="Mountcastle J."/>
            <person name="Formenti G."/>
            <person name="Chow W."/>
            <person name="Howe K."/>
            <person name="Steele M.P."/>
            <person name="Fernandes J."/>
            <person name="Gilbert M.T.P."/>
            <person name="Fedrigo O."/>
            <person name="Jarvis E.D."/>
            <person name="Gemmell N."/>
        </authorList>
    </citation>
    <scope>NUCLEOTIDE SEQUENCE [LARGE SCALE GENOMIC DNA]</scope>
</reference>
<comment type="similarity">
    <text evidence="2">Belongs to the spectrin family.</text>
</comment>
<keyword evidence="3" id="KW-0117">Actin capping</keyword>
<evidence type="ECO:0000256" key="5">
    <source>
        <dbReference type="ARBA" id="ARBA00022737"/>
    </source>
</evidence>
<dbReference type="Pfam" id="PF15410">
    <property type="entry name" value="PH_9"/>
    <property type="match status" value="1"/>
</dbReference>
<dbReference type="OMA" id="IRTIGCE"/>
<dbReference type="InterPro" id="IPR011993">
    <property type="entry name" value="PH-like_dom_sf"/>
</dbReference>
<feature type="region of interest" description="Disordered" evidence="9">
    <location>
        <begin position="1072"/>
        <end position="1207"/>
    </location>
</feature>
<dbReference type="GO" id="GO:0051693">
    <property type="term" value="P:actin filament capping"/>
    <property type="evidence" value="ECO:0007669"/>
    <property type="project" value="UniProtKB-KW"/>
</dbReference>
<organism evidence="10 11">
    <name type="scientific">Corvus moneduloides</name>
    <name type="common">New Caledonian crow</name>
    <dbReference type="NCBI Taxonomy" id="1196302"/>
    <lineage>
        <taxon>Eukaryota</taxon>
        <taxon>Metazoa</taxon>
        <taxon>Chordata</taxon>
        <taxon>Craniata</taxon>
        <taxon>Vertebrata</taxon>
        <taxon>Euteleostomi</taxon>
        <taxon>Archelosauria</taxon>
        <taxon>Archosauria</taxon>
        <taxon>Dinosauria</taxon>
        <taxon>Saurischia</taxon>
        <taxon>Theropoda</taxon>
        <taxon>Coelurosauria</taxon>
        <taxon>Aves</taxon>
        <taxon>Neognathae</taxon>
        <taxon>Neoaves</taxon>
        <taxon>Telluraves</taxon>
        <taxon>Australaves</taxon>
        <taxon>Passeriformes</taxon>
        <taxon>Corvoidea</taxon>
        <taxon>Corvidae</taxon>
        <taxon>Corvus</taxon>
    </lineage>
</organism>
<feature type="compositionally biased region" description="Basic and acidic residues" evidence="9">
    <location>
        <begin position="1072"/>
        <end position="1086"/>
    </location>
</feature>
<evidence type="ECO:0000256" key="9">
    <source>
        <dbReference type="SAM" id="MobiDB-lite"/>
    </source>
</evidence>
<dbReference type="CDD" id="cd10571">
    <property type="entry name" value="PH_beta_spectrin"/>
    <property type="match status" value="1"/>
</dbReference>
<dbReference type="GO" id="GO:0016020">
    <property type="term" value="C:membrane"/>
    <property type="evidence" value="ECO:0007669"/>
    <property type="project" value="UniProtKB-ARBA"/>
</dbReference>
<feature type="region of interest" description="Disordered" evidence="9">
    <location>
        <begin position="1"/>
        <end position="23"/>
    </location>
</feature>
<proteinExistence type="inferred from homology"/>
<name>A0A8U7NHC3_CORMO</name>
<dbReference type="Pfam" id="PF00435">
    <property type="entry name" value="Spectrin"/>
    <property type="match status" value="10"/>
</dbReference>
<evidence type="ECO:0000256" key="8">
    <source>
        <dbReference type="SAM" id="Coils"/>
    </source>
</evidence>
<dbReference type="FunFam" id="2.30.29.30:FF:000024">
    <property type="entry name" value="Spectrin beta chain"/>
    <property type="match status" value="1"/>
</dbReference>
<evidence type="ECO:0000256" key="1">
    <source>
        <dbReference type="ARBA" id="ARBA00004245"/>
    </source>
</evidence>
<dbReference type="PANTHER" id="PTHR11915">
    <property type="entry name" value="SPECTRIN/FILAMIN RELATED CYTOSKELETAL PROTEIN"/>
    <property type="match status" value="1"/>
</dbReference>
<dbReference type="Ensembl" id="ENSCMUT00000031686.1">
    <property type="protein sequence ID" value="ENSCMUP00000028571.1"/>
    <property type="gene ID" value="ENSCMUG00000010299.2"/>
</dbReference>
<evidence type="ECO:0000256" key="6">
    <source>
        <dbReference type="ARBA" id="ARBA00023203"/>
    </source>
</evidence>
<dbReference type="PROSITE" id="PS50003">
    <property type="entry name" value="PH_DOMAIN"/>
    <property type="match status" value="1"/>
</dbReference>
<evidence type="ECO:0000256" key="7">
    <source>
        <dbReference type="ARBA" id="ARBA00023212"/>
    </source>
</evidence>
<keyword evidence="4" id="KW-0963">Cytoplasm</keyword>
<gene>
    <name evidence="10" type="primary">LOC116437213</name>
</gene>
<protein>
    <submittedName>
        <fullName evidence="10">Uncharacterized protein</fullName>
    </submittedName>
</protein>
<accession>A0A8U7NHC3</accession>
<dbReference type="Proteomes" id="UP000694553">
    <property type="component" value="Unassembled WGS sequence"/>
</dbReference>
<dbReference type="Gene3D" id="2.30.29.30">
    <property type="entry name" value="Pleckstrin-homology domain (PH domain)/Phosphotyrosine-binding domain (PTB)"/>
    <property type="match status" value="1"/>
</dbReference>
<evidence type="ECO:0000256" key="4">
    <source>
        <dbReference type="ARBA" id="ARBA00022490"/>
    </source>
</evidence>
<dbReference type="Gene3D" id="1.20.58.60">
    <property type="match status" value="9"/>
</dbReference>
<comment type="subcellular location">
    <subcellularLocation>
        <location evidence="1">Cytoplasm</location>
        <location evidence="1">Cytoskeleton</location>
    </subcellularLocation>
</comment>
<reference evidence="10" key="2">
    <citation type="submission" date="2025-08" db="UniProtKB">
        <authorList>
            <consortium name="Ensembl"/>
        </authorList>
    </citation>
    <scope>IDENTIFICATION</scope>
</reference>
<dbReference type="FunFam" id="1.20.58.60:FF:000011">
    <property type="entry name" value="Spectrin beta chain"/>
    <property type="match status" value="1"/>
</dbReference>
<dbReference type="GO" id="GO:0005856">
    <property type="term" value="C:cytoskeleton"/>
    <property type="evidence" value="ECO:0007669"/>
    <property type="project" value="UniProtKB-SubCell"/>
</dbReference>
<dbReference type="SMART" id="SM00233">
    <property type="entry name" value="PH"/>
    <property type="match status" value="1"/>
</dbReference>
<dbReference type="FunFam" id="1.20.58.60:FF:000019">
    <property type="entry name" value="Spectrin beta chain"/>
    <property type="match status" value="1"/>
</dbReference>
<dbReference type="InterPro" id="IPR002017">
    <property type="entry name" value="Spectrin_repeat"/>
</dbReference>
<dbReference type="InterPro" id="IPR041681">
    <property type="entry name" value="PH_9"/>
</dbReference>
<dbReference type="PRINTS" id="PR00683">
    <property type="entry name" value="SPECTRINPH"/>
</dbReference>
<dbReference type="InterPro" id="IPR001605">
    <property type="entry name" value="PH_dom-spectrin-type"/>
</dbReference>
<keyword evidence="6" id="KW-0009">Actin-binding</keyword>
<evidence type="ECO:0000256" key="3">
    <source>
        <dbReference type="ARBA" id="ARBA00022467"/>
    </source>
</evidence>
<dbReference type="InterPro" id="IPR018159">
    <property type="entry name" value="Spectrin/alpha-actinin"/>
</dbReference>
<dbReference type="SUPFAM" id="SSF50729">
    <property type="entry name" value="PH domain-like"/>
    <property type="match status" value="1"/>
</dbReference>
<dbReference type="GO" id="GO:0005737">
    <property type="term" value="C:cytoplasm"/>
    <property type="evidence" value="ECO:0007669"/>
    <property type="project" value="UniProtKB-ARBA"/>
</dbReference>
<feature type="compositionally biased region" description="Low complexity" evidence="9">
    <location>
        <begin position="1100"/>
        <end position="1110"/>
    </location>
</feature>
<evidence type="ECO:0000313" key="11">
    <source>
        <dbReference type="Proteomes" id="UP000694553"/>
    </source>
</evidence>
<feature type="region of interest" description="Disordered" evidence="9">
    <location>
        <begin position="1317"/>
        <end position="1370"/>
    </location>
</feature>
<keyword evidence="5" id="KW-0677">Repeat</keyword>
<dbReference type="SUPFAM" id="SSF46966">
    <property type="entry name" value="Spectrin repeat"/>
    <property type="match status" value="8"/>
</dbReference>
<dbReference type="GO" id="GO:0003779">
    <property type="term" value="F:actin binding"/>
    <property type="evidence" value="ECO:0007669"/>
    <property type="project" value="UniProtKB-KW"/>
</dbReference>
<keyword evidence="7" id="KW-0206">Cytoskeleton</keyword>
<feature type="coiled-coil region" evidence="8">
    <location>
        <begin position="929"/>
        <end position="991"/>
    </location>
</feature>
<evidence type="ECO:0000313" key="10">
    <source>
        <dbReference type="Ensembl" id="ENSCMUP00000028571.1"/>
    </source>
</evidence>
<reference evidence="10" key="3">
    <citation type="submission" date="2025-09" db="UniProtKB">
        <authorList>
            <consortium name="Ensembl"/>
        </authorList>
    </citation>
    <scope>IDENTIFICATION</scope>
</reference>
<evidence type="ECO:0000256" key="2">
    <source>
        <dbReference type="ARBA" id="ARBA00006826"/>
    </source>
</evidence>
<dbReference type="InterPro" id="IPR001849">
    <property type="entry name" value="PH_domain"/>
</dbReference>
<feature type="coiled-coil region" evidence="8">
    <location>
        <begin position="510"/>
        <end position="537"/>
    </location>
</feature>
<dbReference type="CDD" id="cd00176">
    <property type="entry name" value="SPEC"/>
    <property type="match status" value="6"/>
</dbReference>
<feature type="compositionally biased region" description="Basic and acidic residues" evidence="9">
    <location>
        <begin position="1351"/>
        <end position="1363"/>
    </location>
</feature>
<keyword evidence="8" id="KW-0175">Coiled coil</keyword>
<keyword evidence="11" id="KW-1185">Reference proteome</keyword>